<dbReference type="OrthoDB" id="1749752at2759"/>
<feature type="compositionally biased region" description="Gly residues" evidence="1">
    <location>
        <begin position="64"/>
        <end position="87"/>
    </location>
</feature>
<evidence type="ECO:0000313" key="3">
    <source>
        <dbReference type="EMBL" id="CAA7397813.1"/>
    </source>
</evidence>
<keyword evidence="4" id="KW-1185">Reference proteome</keyword>
<name>A0A7I8IV57_SPIIN</name>
<dbReference type="EMBL" id="LR743593">
    <property type="protein sequence ID" value="CAA2621769.1"/>
    <property type="molecule type" value="Genomic_DNA"/>
</dbReference>
<organism evidence="2">
    <name type="scientific">Spirodela intermedia</name>
    <name type="common">Intermediate duckweed</name>
    <dbReference type="NCBI Taxonomy" id="51605"/>
    <lineage>
        <taxon>Eukaryota</taxon>
        <taxon>Viridiplantae</taxon>
        <taxon>Streptophyta</taxon>
        <taxon>Embryophyta</taxon>
        <taxon>Tracheophyta</taxon>
        <taxon>Spermatophyta</taxon>
        <taxon>Magnoliopsida</taxon>
        <taxon>Liliopsida</taxon>
        <taxon>Araceae</taxon>
        <taxon>Lemnoideae</taxon>
        <taxon>Spirodela</taxon>
    </lineage>
</organism>
<gene>
    <name evidence="2" type="ORF">SI7747_06007848</name>
    <name evidence="3" type="ORF">SI8410_06008478</name>
</gene>
<reference evidence="2" key="1">
    <citation type="submission" date="2019-12" db="EMBL/GenBank/DDBJ databases">
        <authorList>
            <person name="Scholz U."/>
            <person name="Mascher M."/>
            <person name="Fiebig A."/>
        </authorList>
    </citation>
    <scope>NUCLEOTIDE SEQUENCE</scope>
</reference>
<feature type="region of interest" description="Disordered" evidence="1">
    <location>
        <begin position="36"/>
        <end position="106"/>
    </location>
</feature>
<feature type="compositionally biased region" description="Polar residues" evidence="1">
    <location>
        <begin position="37"/>
        <end position="51"/>
    </location>
</feature>
<dbReference type="AlphaFoldDB" id="A0A7I8IV57"/>
<evidence type="ECO:0000256" key="1">
    <source>
        <dbReference type="SAM" id="MobiDB-lite"/>
    </source>
</evidence>
<evidence type="ECO:0000313" key="4">
    <source>
        <dbReference type="Proteomes" id="UP000663760"/>
    </source>
</evidence>
<dbReference type="EMBL" id="LR746269">
    <property type="protein sequence ID" value="CAA7397813.1"/>
    <property type="molecule type" value="Genomic_DNA"/>
</dbReference>
<protein>
    <submittedName>
        <fullName evidence="2">Uncharacterized protein</fullName>
    </submittedName>
</protein>
<evidence type="ECO:0000313" key="2">
    <source>
        <dbReference type="EMBL" id="CAA2621769.1"/>
    </source>
</evidence>
<dbReference type="Proteomes" id="UP000663760">
    <property type="component" value="Chromosome 6"/>
</dbReference>
<proteinExistence type="predicted"/>
<sequence>MLRLRSLSLMVVQRHTAASSSRSPPRMGQQWFAAGSPTLTLTSPPRRSTQAPIFRESTGQESGAAGGGGQGAVGGVTTGGGRTGGTTTGESVGAWSEGGRWGSWGF</sequence>
<accession>A0A7I8IV57</accession>